<dbReference type="InterPro" id="IPR051533">
    <property type="entry name" value="WaaL-like"/>
</dbReference>
<reference evidence="8" key="1">
    <citation type="journal article" date="2019" name="Nat. Med.">
        <title>A library of human gut bacterial isolates paired with longitudinal multiomics data enables mechanistic microbiome research.</title>
        <authorList>
            <person name="Poyet M."/>
            <person name="Groussin M."/>
            <person name="Gibbons S.M."/>
            <person name="Avila-Pacheco J."/>
            <person name="Jiang X."/>
            <person name="Kearney S.M."/>
            <person name="Perrotta A.R."/>
            <person name="Berdy B."/>
            <person name="Zhao S."/>
            <person name="Lieberman T.D."/>
            <person name="Swanson P.K."/>
            <person name="Smith M."/>
            <person name="Roesemann S."/>
            <person name="Alexander J.E."/>
            <person name="Rich S.A."/>
            <person name="Livny J."/>
            <person name="Vlamakis H."/>
            <person name="Clish C."/>
            <person name="Bullock K."/>
            <person name="Deik A."/>
            <person name="Scott J."/>
            <person name="Pierce K.A."/>
            <person name="Xavier R.J."/>
            <person name="Alm E.J."/>
        </authorList>
    </citation>
    <scope>NUCLEOTIDE SEQUENCE</scope>
    <source>
        <strain evidence="8">BIOML-A21</strain>
    </source>
</reference>
<dbReference type="SUPFAM" id="SSF48452">
    <property type="entry name" value="TPR-like"/>
    <property type="match status" value="1"/>
</dbReference>
<dbReference type="GO" id="GO:0016020">
    <property type="term" value="C:membrane"/>
    <property type="evidence" value="ECO:0007669"/>
    <property type="project" value="UniProtKB-SubCell"/>
</dbReference>
<feature type="transmembrane region" description="Helical" evidence="6">
    <location>
        <begin position="258"/>
        <end position="277"/>
    </location>
</feature>
<accession>A0A641MX05</accession>
<feature type="repeat" description="TPR" evidence="5">
    <location>
        <begin position="425"/>
        <end position="458"/>
    </location>
</feature>
<dbReference type="InterPro" id="IPR011990">
    <property type="entry name" value="TPR-like_helical_dom_sf"/>
</dbReference>
<evidence type="ECO:0000256" key="5">
    <source>
        <dbReference type="PROSITE-ProRule" id="PRU00339"/>
    </source>
</evidence>
<evidence type="ECO:0000256" key="4">
    <source>
        <dbReference type="ARBA" id="ARBA00023136"/>
    </source>
</evidence>
<dbReference type="EMBL" id="VWMU01000063">
    <property type="protein sequence ID" value="KAA3717741.1"/>
    <property type="molecule type" value="Genomic_DNA"/>
</dbReference>
<keyword evidence="2 6" id="KW-0812">Transmembrane</keyword>
<organism evidence="8">
    <name type="scientific">Bacteroides salyersiae</name>
    <dbReference type="NCBI Taxonomy" id="291644"/>
    <lineage>
        <taxon>Bacteria</taxon>
        <taxon>Pseudomonadati</taxon>
        <taxon>Bacteroidota</taxon>
        <taxon>Bacteroidia</taxon>
        <taxon>Bacteroidales</taxon>
        <taxon>Bacteroidaceae</taxon>
        <taxon>Bacteroides</taxon>
    </lineage>
</organism>
<evidence type="ECO:0000256" key="6">
    <source>
        <dbReference type="SAM" id="Phobius"/>
    </source>
</evidence>
<feature type="non-terminal residue" evidence="8">
    <location>
        <position position="1"/>
    </location>
</feature>
<comment type="caution">
    <text evidence="8">The sequence shown here is derived from an EMBL/GenBank/DDBJ whole genome shotgun (WGS) entry which is preliminary data.</text>
</comment>
<dbReference type="InterPro" id="IPR007016">
    <property type="entry name" value="O-antigen_ligase-rel_domated"/>
</dbReference>
<feature type="transmembrane region" description="Helical" evidence="6">
    <location>
        <begin position="45"/>
        <end position="62"/>
    </location>
</feature>
<dbReference type="Gene3D" id="1.25.40.10">
    <property type="entry name" value="Tetratricopeptide repeat domain"/>
    <property type="match status" value="1"/>
</dbReference>
<feature type="transmembrane region" description="Helical" evidence="6">
    <location>
        <begin position="20"/>
        <end position="38"/>
    </location>
</feature>
<feature type="transmembrane region" description="Helical" evidence="6">
    <location>
        <begin position="164"/>
        <end position="183"/>
    </location>
</feature>
<keyword evidence="3 6" id="KW-1133">Transmembrane helix</keyword>
<dbReference type="PROSITE" id="PS50005">
    <property type="entry name" value="TPR"/>
    <property type="match status" value="1"/>
</dbReference>
<keyword evidence="5" id="KW-0802">TPR repeat</keyword>
<feature type="transmembrane region" description="Helical" evidence="6">
    <location>
        <begin position="87"/>
        <end position="105"/>
    </location>
</feature>
<dbReference type="InterPro" id="IPR019734">
    <property type="entry name" value="TPR_rpt"/>
</dbReference>
<evidence type="ECO:0000256" key="3">
    <source>
        <dbReference type="ARBA" id="ARBA00022989"/>
    </source>
</evidence>
<protein>
    <recommendedName>
        <fullName evidence="7">O-antigen ligase-related domain-containing protein</fullName>
    </recommendedName>
</protein>
<feature type="transmembrane region" description="Helical" evidence="6">
    <location>
        <begin position="339"/>
        <end position="358"/>
    </location>
</feature>
<dbReference type="AlphaFoldDB" id="A0A641MX05"/>
<name>A0A641MX05_9BACE</name>
<feature type="transmembrane region" description="Helical" evidence="6">
    <location>
        <begin position="134"/>
        <end position="152"/>
    </location>
</feature>
<keyword evidence="4 6" id="KW-0472">Membrane</keyword>
<evidence type="ECO:0000313" key="8">
    <source>
        <dbReference type="EMBL" id="KAA3717741.1"/>
    </source>
</evidence>
<dbReference type="RefSeq" id="WP_149998265.1">
    <property type="nucleotide sequence ID" value="NZ_VWMU01000063.1"/>
</dbReference>
<feature type="domain" description="O-antigen ligase-related" evidence="7">
    <location>
        <begin position="119"/>
        <end position="266"/>
    </location>
</feature>
<comment type="subcellular location">
    <subcellularLocation>
        <location evidence="1">Membrane</location>
        <topology evidence="1">Multi-pass membrane protein</topology>
    </subcellularLocation>
</comment>
<dbReference type="Pfam" id="PF04932">
    <property type="entry name" value="Wzy_C"/>
    <property type="match status" value="1"/>
</dbReference>
<evidence type="ECO:0000256" key="2">
    <source>
        <dbReference type="ARBA" id="ARBA00022692"/>
    </source>
</evidence>
<sequence>VYFIYNLLWLLVTSKTKNIETIYLFFFLAMLYINIRNISSIYYKYILYSFPFIVISHFIYYICWENPYYFLYEHKGVFTGFLHNSGLWGEFVAMTLICNIGLIHLNKKSKKTSTLLIFVSFIVSFMLYESDSRASWLSFAIGILTFFSPLIIKHLPKSIIIRTGSLLILICLCTYLISGLYSYKKDSADGRILIWKISLEMVKDKPILGYGFDGFRKNYMNYQAAYLQEKQLPETINNLADDNHHAFNEFLRIIIEQGIIGVIILFIFLTTIGYTIYKYKLYIDTVSRTIISCLTALLFFSFFSYPLSTFHINALIVILLAGLACSSQDTPIWKLQIRSISLIIPYSIIFFISSVYLFSYSKANSDWLNTLKGVYTNDNILEEARKKLSGNPYFLSTYGKYLNKKKRYSKAVSILSQSIKEYPSYYTVMELGISYKAQKKYTEAMHCFYKAMHMIPHKIKPLYFMMELYYDQKDYKSAIQLSNRILCKQPKIRSSELNIILKRTILLQEKMNARYTNIN</sequence>
<gene>
    <name evidence="8" type="ORF">F3F94_11265</name>
</gene>
<evidence type="ECO:0000256" key="1">
    <source>
        <dbReference type="ARBA" id="ARBA00004141"/>
    </source>
</evidence>
<evidence type="ECO:0000259" key="7">
    <source>
        <dbReference type="Pfam" id="PF04932"/>
    </source>
</evidence>
<feature type="transmembrane region" description="Helical" evidence="6">
    <location>
        <begin position="112"/>
        <end position="128"/>
    </location>
</feature>
<dbReference type="PANTHER" id="PTHR37422:SF13">
    <property type="entry name" value="LIPOPOLYSACCHARIDE BIOSYNTHESIS PROTEIN PA4999-RELATED"/>
    <property type="match status" value="1"/>
</dbReference>
<proteinExistence type="predicted"/>
<dbReference type="PANTHER" id="PTHR37422">
    <property type="entry name" value="TEICHURONIC ACID BIOSYNTHESIS PROTEIN TUAE"/>
    <property type="match status" value="1"/>
</dbReference>